<dbReference type="Gene3D" id="3.90.70.130">
    <property type="match status" value="1"/>
</dbReference>
<feature type="region of interest" description="Disordered" evidence="2">
    <location>
        <begin position="358"/>
        <end position="398"/>
    </location>
</feature>
<keyword evidence="5" id="KW-1185">Reference proteome</keyword>
<dbReference type="GeneID" id="38779293"/>
<dbReference type="RefSeq" id="XP_027613289.1">
    <property type="nucleotide sequence ID" value="XM_027757488.1"/>
</dbReference>
<evidence type="ECO:0000313" key="4">
    <source>
        <dbReference type="EMBL" id="GBE82376.1"/>
    </source>
</evidence>
<evidence type="ECO:0000259" key="3">
    <source>
        <dbReference type="Pfam" id="PF07910"/>
    </source>
</evidence>
<dbReference type="InterPro" id="IPR012462">
    <property type="entry name" value="UFSP1/2_DUB_cat"/>
</dbReference>
<dbReference type="InParanoid" id="A0A401GJN4"/>
<dbReference type="OrthoDB" id="288987at2759"/>
<organism evidence="4 5">
    <name type="scientific">Sparassis crispa</name>
    <dbReference type="NCBI Taxonomy" id="139825"/>
    <lineage>
        <taxon>Eukaryota</taxon>
        <taxon>Fungi</taxon>
        <taxon>Dikarya</taxon>
        <taxon>Basidiomycota</taxon>
        <taxon>Agaricomycotina</taxon>
        <taxon>Agaricomycetes</taxon>
        <taxon>Polyporales</taxon>
        <taxon>Sparassidaceae</taxon>
        <taxon>Sparassis</taxon>
    </lineage>
</organism>
<reference evidence="4 5" key="1">
    <citation type="journal article" date="2018" name="Sci. Rep.">
        <title>Genome sequence of the cauliflower mushroom Sparassis crispa (Hanabiratake) and its association with beneficial usage.</title>
        <authorList>
            <person name="Kiyama R."/>
            <person name="Furutani Y."/>
            <person name="Kawaguchi K."/>
            <person name="Nakanishi T."/>
        </authorList>
    </citation>
    <scope>NUCLEOTIDE SEQUENCE [LARGE SCALE GENOMIC DNA]</scope>
</reference>
<gene>
    <name evidence="4" type="ORF">SCP_0407600</name>
</gene>
<dbReference type="Proteomes" id="UP000287166">
    <property type="component" value="Unassembled WGS sequence"/>
</dbReference>
<dbReference type="GO" id="GO:0019783">
    <property type="term" value="F:ubiquitin-like protein peptidase activity"/>
    <property type="evidence" value="ECO:0007669"/>
    <property type="project" value="UniProtKB-ARBA"/>
</dbReference>
<sequence length="447" mass="50234">MYNKNTREMTRCQLSGCSADLTYMSAQQRQAHYDSHFNDSNQKQFEASSSSGPSNAETASKAWVHLCRTSSEDRKIIPAGGNVFWHSSQSSPPPPNFSPGLIPVVKNALIKSHSKGYTQRAWLCFDRVAHVYGEQFDRSWGCGYRNFLMACTALMVQSGQPMYFPLLDDPTPPGVRNLQSCIQDAWSKGFDAEGAKELKHQLVGTRKWIGTAELYVAFTFRGIPARLVDFDLSKRGPEILLEWVAQYFFSGVLQPKQTNAFDVLRGAQAVVDTDRMPLILQHAGHSRTIVGYEQCKNSMINLLVFDPSRRIPADIRRVGILSHTAAAAGGTPDKFHQVLHPVQTTQTHKRKASHRLLNDPSKRMRAAASASRPGQDVIVVSDDDDDDDEKDRHELGPDPSKVLKIFRLSTTTLRRKDKYQILYFPLEDPLTESERRARRVVTSAVVR</sequence>
<dbReference type="EMBL" id="BFAD01000004">
    <property type="protein sequence ID" value="GBE82376.1"/>
    <property type="molecule type" value="Genomic_DNA"/>
</dbReference>
<dbReference type="Pfam" id="PF07910">
    <property type="entry name" value="Peptidase_C78"/>
    <property type="match status" value="1"/>
</dbReference>
<dbReference type="PANTHER" id="PTHR48153">
    <property type="entry name" value="UFM1-SPECIFIC PROTEASE 2"/>
    <property type="match status" value="1"/>
</dbReference>
<dbReference type="PANTHER" id="PTHR48153:SF4">
    <property type="entry name" value="UBIQUITIN CARBOXYL-TERMINAL HYDROLASE MUG105"/>
    <property type="match status" value="1"/>
</dbReference>
<dbReference type="STRING" id="139825.A0A401GJN4"/>
<feature type="domain" description="UFSP1/2/DUB catalytic" evidence="3">
    <location>
        <begin position="127"/>
        <end position="315"/>
    </location>
</feature>
<accession>A0A401GJN4</accession>
<proteinExistence type="predicted"/>
<evidence type="ECO:0000256" key="2">
    <source>
        <dbReference type="SAM" id="MobiDB-lite"/>
    </source>
</evidence>
<evidence type="ECO:0000313" key="5">
    <source>
        <dbReference type="Proteomes" id="UP000287166"/>
    </source>
</evidence>
<protein>
    <submittedName>
        <fullName evidence="4">DUF1671-domain-containing protein</fullName>
    </submittedName>
</protein>
<keyword evidence="1" id="KW-0378">Hydrolase</keyword>
<name>A0A401GJN4_9APHY</name>
<comment type="caution">
    <text evidence="4">The sequence shown here is derived from an EMBL/GenBank/DDBJ whole genome shotgun (WGS) entry which is preliminary data.</text>
</comment>
<evidence type="ECO:0000256" key="1">
    <source>
        <dbReference type="ARBA" id="ARBA00022801"/>
    </source>
</evidence>
<dbReference type="AlphaFoldDB" id="A0A401GJN4"/>